<sequence>MEQAVKPSDPPDLPLNLQQDTYDQFYLRIHNRLVARAIVLGCPRDSAPELVQDVLIKIWERWEAIDWRTRSNYTFVALHREVISRFRQAGIRQRISFGFMPGAGRWNCGSDVEKTVMDGDEAAQAMKFIKEKLSPQARHIMLRIIEGYTPNEVARELGLKPSTARNHLLRARRLVKDYLEGTS</sequence>
<keyword evidence="4" id="KW-0238">DNA-binding</keyword>
<dbReference type="InterPro" id="IPR013325">
    <property type="entry name" value="RNA_pol_sigma_r2"/>
</dbReference>
<name>A0ABQ3XKA6_9ACTN</name>
<proteinExistence type="inferred from homology"/>
<keyword evidence="8" id="KW-1185">Reference proteome</keyword>
<evidence type="ECO:0000256" key="3">
    <source>
        <dbReference type="ARBA" id="ARBA00023082"/>
    </source>
</evidence>
<accession>A0ABQ3XKA6</accession>
<dbReference type="InterPro" id="IPR013249">
    <property type="entry name" value="RNA_pol_sigma70_r4_t2"/>
</dbReference>
<evidence type="ECO:0000256" key="4">
    <source>
        <dbReference type="ARBA" id="ARBA00023125"/>
    </source>
</evidence>
<feature type="domain" description="RNA polymerase sigma factor 70 region 4 type 2" evidence="6">
    <location>
        <begin position="131"/>
        <end position="173"/>
    </location>
</feature>
<dbReference type="Proteomes" id="UP000612282">
    <property type="component" value="Unassembled WGS sequence"/>
</dbReference>
<comment type="caution">
    <text evidence="7">The sequence shown here is derived from an EMBL/GenBank/DDBJ whole genome shotgun (WGS) entry which is preliminary data.</text>
</comment>
<organism evidence="7 8">
    <name type="scientific">Actinoplanes couchii</name>
    <dbReference type="NCBI Taxonomy" id="403638"/>
    <lineage>
        <taxon>Bacteria</taxon>
        <taxon>Bacillati</taxon>
        <taxon>Actinomycetota</taxon>
        <taxon>Actinomycetes</taxon>
        <taxon>Micromonosporales</taxon>
        <taxon>Micromonosporaceae</taxon>
        <taxon>Actinoplanes</taxon>
    </lineage>
</organism>
<reference evidence="7 8" key="1">
    <citation type="submission" date="2021-01" db="EMBL/GenBank/DDBJ databases">
        <title>Whole genome shotgun sequence of Actinoplanes couchii NBRC 106145.</title>
        <authorList>
            <person name="Komaki H."/>
            <person name="Tamura T."/>
        </authorList>
    </citation>
    <scope>NUCLEOTIDE SEQUENCE [LARGE SCALE GENOMIC DNA]</scope>
    <source>
        <strain evidence="7 8">NBRC 106145</strain>
    </source>
</reference>
<dbReference type="Gene3D" id="1.10.1740.10">
    <property type="match status" value="1"/>
</dbReference>
<dbReference type="EMBL" id="BOMG01000092">
    <property type="protein sequence ID" value="GID58932.1"/>
    <property type="molecule type" value="Genomic_DNA"/>
</dbReference>
<dbReference type="Gene3D" id="1.10.10.10">
    <property type="entry name" value="Winged helix-like DNA-binding domain superfamily/Winged helix DNA-binding domain"/>
    <property type="match status" value="1"/>
</dbReference>
<evidence type="ECO:0000259" key="6">
    <source>
        <dbReference type="Pfam" id="PF08281"/>
    </source>
</evidence>
<dbReference type="InterPro" id="IPR013324">
    <property type="entry name" value="RNA_pol_sigma_r3/r4-like"/>
</dbReference>
<evidence type="ECO:0000313" key="8">
    <source>
        <dbReference type="Proteomes" id="UP000612282"/>
    </source>
</evidence>
<keyword evidence="2" id="KW-0805">Transcription regulation</keyword>
<gene>
    <name evidence="7" type="ORF">Aco03nite_073360</name>
</gene>
<dbReference type="SUPFAM" id="SSF88946">
    <property type="entry name" value="Sigma2 domain of RNA polymerase sigma factors"/>
    <property type="match status" value="1"/>
</dbReference>
<dbReference type="PANTHER" id="PTHR43133:SF8">
    <property type="entry name" value="RNA POLYMERASE SIGMA FACTOR HI_1459-RELATED"/>
    <property type="match status" value="1"/>
</dbReference>
<evidence type="ECO:0000256" key="1">
    <source>
        <dbReference type="ARBA" id="ARBA00010641"/>
    </source>
</evidence>
<keyword evidence="5" id="KW-0804">Transcription</keyword>
<protein>
    <recommendedName>
        <fullName evidence="6">RNA polymerase sigma factor 70 region 4 type 2 domain-containing protein</fullName>
    </recommendedName>
</protein>
<evidence type="ECO:0000313" key="7">
    <source>
        <dbReference type="EMBL" id="GID58932.1"/>
    </source>
</evidence>
<dbReference type="InterPro" id="IPR014284">
    <property type="entry name" value="RNA_pol_sigma-70_dom"/>
</dbReference>
<dbReference type="NCBIfam" id="TIGR02937">
    <property type="entry name" value="sigma70-ECF"/>
    <property type="match status" value="1"/>
</dbReference>
<dbReference type="InterPro" id="IPR039425">
    <property type="entry name" value="RNA_pol_sigma-70-like"/>
</dbReference>
<comment type="similarity">
    <text evidence="1">Belongs to the sigma-70 factor family. ECF subfamily.</text>
</comment>
<keyword evidence="3" id="KW-0731">Sigma factor</keyword>
<dbReference type="RefSeq" id="WP_203804372.1">
    <property type="nucleotide sequence ID" value="NZ_BAAAQE010000093.1"/>
</dbReference>
<dbReference type="Pfam" id="PF08281">
    <property type="entry name" value="Sigma70_r4_2"/>
    <property type="match status" value="1"/>
</dbReference>
<evidence type="ECO:0000256" key="5">
    <source>
        <dbReference type="ARBA" id="ARBA00023163"/>
    </source>
</evidence>
<dbReference type="PANTHER" id="PTHR43133">
    <property type="entry name" value="RNA POLYMERASE ECF-TYPE SIGMA FACTO"/>
    <property type="match status" value="1"/>
</dbReference>
<dbReference type="InterPro" id="IPR036388">
    <property type="entry name" value="WH-like_DNA-bd_sf"/>
</dbReference>
<dbReference type="SUPFAM" id="SSF88659">
    <property type="entry name" value="Sigma3 and sigma4 domains of RNA polymerase sigma factors"/>
    <property type="match status" value="1"/>
</dbReference>
<evidence type="ECO:0000256" key="2">
    <source>
        <dbReference type="ARBA" id="ARBA00023015"/>
    </source>
</evidence>